<feature type="coiled-coil region" evidence="7">
    <location>
        <begin position="232"/>
        <end position="291"/>
    </location>
</feature>
<dbReference type="SUPFAM" id="SSF88946">
    <property type="entry name" value="Sigma2 domain of RNA polymerase sigma factors"/>
    <property type="match status" value="1"/>
</dbReference>
<dbReference type="InterPro" id="IPR012760">
    <property type="entry name" value="RNA_pol_sigma_RpoD_C"/>
</dbReference>
<dbReference type="Proteomes" id="UP000676506">
    <property type="component" value="Chromosome 1"/>
</dbReference>
<evidence type="ECO:0000313" key="12">
    <source>
        <dbReference type="Proteomes" id="UP000676506"/>
    </source>
</evidence>
<dbReference type="NCBIfam" id="TIGR02393">
    <property type="entry name" value="RpoD_Cterm"/>
    <property type="match status" value="1"/>
</dbReference>
<evidence type="ECO:0000259" key="9">
    <source>
        <dbReference type="PROSITE" id="PS00715"/>
    </source>
</evidence>
<evidence type="ECO:0000259" key="10">
    <source>
        <dbReference type="PROSITE" id="PS00716"/>
    </source>
</evidence>
<proteinExistence type="inferred from homology"/>
<dbReference type="InterPro" id="IPR036388">
    <property type="entry name" value="WH-like_DNA-bd_sf"/>
</dbReference>
<comment type="subcellular location">
    <subcellularLocation>
        <location evidence="6">Cytoplasm</location>
    </subcellularLocation>
</comment>
<evidence type="ECO:0000256" key="3">
    <source>
        <dbReference type="ARBA" id="ARBA00023082"/>
    </source>
</evidence>
<feature type="compositionally biased region" description="Acidic residues" evidence="8">
    <location>
        <begin position="38"/>
        <end position="64"/>
    </location>
</feature>
<evidence type="ECO:0000256" key="8">
    <source>
        <dbReference type="SAM" id="MobiDB-lite"/>
    </source>
</evidence>
<comment type="similarity">
    <text evidence="6">Belongs to the sigma-70 factor family. RpoD/SigA subfamily.</text>
</comment>
<evidence type="ECO:0000313" key="11">
    <source>
        <dbReference type="EMBL" id="QUW02857.1"/>
    </source>
</evidence>
<feature type="DNA-binding region" description="H-T-H motif" evidence="6">
    <location>
        <begin position="517"/>
        <end position="536"/>
    </location>
</feature>
<dbReference type="PROSITE" id="PS00715">
    <property type="entry name" value="SIGMA70_1"/>
    <property type="match status" value="1"/>
</dbReference>
<dbReference type="Gene3D" id="1.10.10.10">
    <property type="entry name" value="Winged helix-like DNA-binding domain superfamily/Winged helix DNA-binding domain"/>
    <property type="match status" value="2"/>
</dbReference>
<dbReference type="PRINTS" id="PR00046">
    <property type="entry name" value="SIGMA70FCT"/>
</dbReference>
<dbReference type="Pfam" id="PF04539">
    <property type="entry name" value="Sigma70_r3"/>
    <property type="match status" value="1"/>
</dbReference>
<dbReference type="InterPro" id="IPR050239">
    <property type="entry name" value="Sigma-70_RNA_pol_init_factors"/>
</dbReference>
<feature type="region of interest" description="Sigma-70 factor domain-3" evidence="6">
    <location>
        <begin position="401"/>
        <end position="477"/>
    </location>
</feature>
<dbReference type="InterPro" id="IPR013325">
    <property type="entry name" value="RNA_pol_sigma_r2"/>
</dbReference>
<dbReference type="InterPro" id="IPR013324">
    <property type="entry name" value="RNA_pol_sigma_r3/r4-like"/>
</dbReference>
<dbReference type="InterPro" id="IPR028630">
    <property type="entry name" value="Sigma70_RpoD"/>
</dbReference>
<gene>
    <name evidence="11" type="primary">rpoD</name>
    <name evidence="6" type="synonym">sigA</name>
    <name evidence="11" type="ORF">J8C06_11080</name>
</gene>
<keyword evidence="12" id="KW-1185">Reference proteome</keyword>
<keyword evidence="3 6" id="KW-0731">Sigma factor</keyword>
<evidence type="ECO:0000256" key="5">
    <source>
        <dbReference type="ARBA" id="ARBA00023163"/>
    </source>
</evidence>
<evidence type="ECO:0000256" key="2">
    <source>
        <dbReference type="ARBA" id="ARBA00023015"/>
    </source>
</evidence>
<dbReference type="RefSeq" id="WP_211428748.1">
    <property type="nucleotide sequence ID" value="NZ_CP072648.1"/>
</dbReference>
<feature type="domain" description="RNA polymerase sigma-70" evidence="10">
    <location>
        <begin position="516"/>
        <end position="542"/>
    </location>
</feature>
<protein>
    <recommendedName>
        <fullName evidence="6">RNA polymerase sigma factor SigA</fullName>
    </recommendedName>
</protein>
<dbReference type="EMBL" id="CP072648">
    <property type="protein sequence ID" value="QUW02857.1"/>
    <property type="molecule type" value="Genomic_DNA"/>
</dbReference>
<keyword evidence="4 6" id="KW-0238">DNA-binding</keyword>
<dbReference type="CDD" id="cd06171">
    <property type="entry name" value="Sigma70_r4"/>
    <property type="match status" value="1"/>
</dbReference>
<dbReference type="Gene3D" id="1.10.601.10">
    <property type="entry name" value="RNA Polymerase Primary Sigma Factor"/>
    <property type="match status" value="1"/>
</dbReference>
<evidence type="ECO:0000256" key="1">
    <source>
        <dbReference type="ARBA" id="ARBA00022490"/>
    </source>
</evidence>
<dbReference type="InterPro" id="IPR007624">
    <property type="entry name" value="RNA_pol_sigma70_r3"/>
</dbReference>
<dbReference type="PANTHER" id="PTHR30603:SF60">
    <property type="entry name" value="RNA POLYMERASE SIGMA FACTOR RPOD"/>
    <property type="match status" value="1"/>
</dbReference>
<organism evidence="11 12">
    <name type="scientific">Chloracidobacterium validum</name>
    <dbReference type="NCBI Taxonomy" id="2821543"/>
    <lineage>
        <taxon>Bacteria</taxon>
        <taxon>Pseudomonadati</taxon>
        <taxon>Acidobacteriota</taxon>
        <taxon>Terriglobia</taxon>
        <taxon>Terriglobales</taxon>
        <taxon>Acidobacteriaceae</taxon>
        <taxon>Chloracidobacterium</taxon>
    </lineage>
</organism>
<dbReference type="SUPFAM" id="SSF88659">
    <property type="entry name" value="Sigma3 and sigma4 domains of RNA polymerase sigma factors"/>
    <property type="match status" value="2"/>
</dbReference>
<name>A0ABX8B7D3_9BACT</name>
<comment type="subunit">
    <text evidence="6">Interacts transiently with the RNA polymerase catalytic core.</text>
</comment>
<dbReference type="InterPro" id="IPR014284">
    <property type="entry name" value="RNA_pol_sigma-70_dom"/>
</dbReference>
<dbReference type="InterPro" id="IPR007630">
    <property type="entry name" value="RNA_pol_sigma70_r4"/>
</dbReference>
<feature type="domain" description="RNA polymerase sigma-70" evidence="9">
    <location>
        <begin position="346"/>
        <end position="359"/>
    </location>
</feature>
<evidence type="ECO:0000256" key="7">
    <source>
        <dbReference type="SAM" id="Coils"/>
    </source>
</evidence>
<dbReference type="HAMAP" id="MF_00963">
    <property type="entry name" value="Sigma70_RpoD_SigA"/>
    <property type="match status" value="1"/>
</dbReference>
<feature type="region of interest" description="Disordered" evidence="8">
    <location>
        <begin position="36"/>
        <end position="79"/>
    </location>
</feature>
<dbReference type="Pfam" id="PF04542">
    <property type="entry name" value="Sigma70_r2"/>
    <property type="match status" value="1"/>
</dbReference>
<dbReference type="NCBIfam" id="TIGR02937">
    <property type="entry name" value="sigma70-ECF"/>
    <property type="match status" value="1"/>
</dbReference>
<dbReference type="InterPro" id="IPR007627">
    <property type="entry name" value="RNA_pol_sigma70_r2"/>
</dbReference>
<dbReference type="PROSITE" id="PS00716">
    <property type="entry name" value="SIGMA70_2"/>
    <property type="match status" value="1"/>
</dbReference>
<feature type="short sequence motif" description="Interaction with polymerase core subunit RpoC" evidence="6">
    <location>
        <begin position="346"/>
        <end position="349"/>
    </location>
</feature>
<evidence type="ECO:0000256" key="4">
    <source>
        <dbReference type="ARBA" id="ARBA00023125"/>
    </source>
</evidence>
<evidence type="ECO:0000256" key="6">
    <source>
        <dbReference type="HAMAP-Rule" id="MF_00963"/>
    </source>
</evidence>
<accession>A0ABX8B7D3</accession>
<dbReference type="InterPro" id="IPR009042">
    <property type="entry name" value="RNA_pol_sigma70_r1_2"/>
</dbReference>
<feature type="region of interest" description="Disordered" evidence="8">
    <location>
        <begin position="1"/>
        <end position="24"/>
    </location>
</feature>
<dbReference type="PANTHER" id="PTHR30603">
    <property type="entry name" value="RNA POLYMERASE SIGMA FACTOR RPO"/>
    <property type="match status" value="1"/>
</dbReference>
<dbReference type="Pfam" id="PF04545">
    <property type="entry name" value="Sigma70_r4"/>
    <property type="match status" value="1"/>
</dbReference>
<keyword evidence="2 6" id="KW-0805">Transcription regulation</keyword>
<keyword evidence="1 6" id="KW-0963">Cytoplasm</keyword>
<dbReference type="Pfam" id="PF00140">
    <property type="entry name" value="Sigma70_r1_2"/>
    <property type="match status" value="1"/>
</dbReference>
<dbReference type="InterPro" id="IPR000943">
    <property type="entry name" value="RNA_pol_sigma70"/>
</dbReference>
<comment type="function">
    <text evidence="6">Sigma factors are initiation factors that promote the attachment of RNA polymerase to specific initiation sites and are then released. This sigma factor is the primary sigma factor during exponential growth.</text>
</comment>
<reference evidence="11 12" key="1">
    <citation type="submission" date="2021-03" db="EMBL/GenBank/DDBJ databases">
        <title>Genomic and phenotypic characterization of Chloracidobacterium isolates provides evidence for multiple species.</title>
        <authorList>
            <person name="Saini M.K."/>
            <person name="Costas A.M.G."/>
            <person name="Tank M."/>
            <person name="Bryant D.A."/>
        </authorList>
    </citation>
    <scope>NUCLEOTIDE SEQUENCE [LARGE SCALE GENOMIC DNA]</scope>
    <source>
        <strain evidence="11 12">BV2-C</strain>
    </source>
</reference>
<comment type="caution">
    <text evidence="6">Lacks conserved residue(s) required for the propagation of feature annotation.</text>
</comment>
<keyword evidence="5 6" id="KW-0804">Transcription</keyword>
<keyword evidence="7" id="KW-0175">Coiled coil</keyword>
<sequence length="559" mass="64465">MRLDLKENLMDGDTDPTAGDALPTLDLEKFLAEIDSTASEEDDFILDSEAEDTEEAEEATEDAENGNAAPQPDLSASESDRSLDAMTLYLREMSNVALLTREDEVNIAKRIERGRLRLFKAHSRSLIVAEYLEELAEQLKERKLGIRQVIDTSDSDAEDITLENEERYLVETIERFQVIAHALAHIREEAAKVEKERKRSPRKAEQRRRLILRKRVELSRLIRGILFSDQVRQRFNNQIRQIVRQIQDAEHKIKKAQESLTNKRRRVRVDQAEVQAQIEQAQKVIADIEKRYLEPASRIKDSLWKIFAAAQEAEKARREMIEANLRLVVSIAKNYINRSRGLQFSDLIQEGNIGLMRAVEKFDYRRGYKFSTYATWWIRQAVTRAIADQGRTIRVPVHMVETINKIVRTARLMVQELGREPTHEELAQRTDLPVVKVRQALKIAQEPISLETPIGDDGESNLGSFIEDRNSLNPAEMIVGKGLREATLEVLGTLTQREEQILKMRFGLDGDGQERTLEEVGRHFSVTRERIRQIEAKALRKLRHPSRSRKLKTFFDDGQ</sequence>